<organism evidence="1 2">
    <name type="scientific">Saccharomyces pastorianus</name>
    <name type="common">Lager yeast</name>
    <name type="synonym">Saccharomyces cerevisiae x Saccharomyces eubayanus</name>
    <dbReference type="NCBI Taxonomy" id="27292"/>
    <lineage>
        <taxon>Eukaryota</taxon>
        <taxon>Fungi</taxon>
        <taxon>Dikarya</taxon>
        <taxon>Ascomycota</taxon>
        <taxon>Saccharomycotina</taxon>
        <taxon>Saccharomycetes</taxon>
        <taxon>Saccharomycetales</taxon>
        <taxon>Saccharomycetaceae</taxon>
        <taxon>Saccharomyces</taxon>
    </lineage>
</organism>
<evidence type="ECO:0000313" key="2">
    <source>
        <dbReference type="Proteomes" id="UP000501346"/>
    </source>
</evidence>
<gene>
    <name evidence="1" type="primary">CUR1_2</name>
    <name evidence="1" type="ORF">GRS66_011282</name>
</gene>
<keyword evidence="2" id="KW-1185">Reference proteome</keyword>
<reference evidence="1 2" key="1">
    <citation type="journal article" date="2019" name="BMC Genomics">
        <title>Chromosome level assembly and comparative genome analysis confirm lager-brewing yeasts originated from a single hybridization.</title>
        <authorList>
            <person name="Salazar A.N."/>
            <person name="Gorter de Vries A.R."/>
            <person name="van den Broek M."/>
            <person name="Brouwers N."/>
            <person name="de la Torre Cortes P."/>
            <person name="Kuijpers N.G.A."/>
            <person name="Daran J.G."/>
            <person name="Abeel T."/>
        </authorList>
    </citation>
    <scope>NUCLEOTIDE SEQUENCE [LARGE SCALE GENOMIC DNA]</scope>
    <source>
        <strain evidence="1 2">CBS 1483</strain>
    </source>
</reference>
<proteinExistence type="predicted"/>
<accession>A0A6C1EHU0</accession>
<protein>
    <submittedName>
        <fullName evidence="1">Curing of [URE3] protein 1</fullName>
    </submittedName>
</protein>
<sequence length="272" mass="31280">MATACIFQPNLLKVNASDEPSNMIRKRRRIQQSQPGSLLRENKLQPQIFLRNLNHCYILSLYKEITCQLIGEILHQKISKIWGKVYIPSYELISDIHGNQLYVEQGVDENKLVSEILKRLNPNLIDSEATQMLFDDYHLELSHTGDGICISSLTDRFHKEFSFNNAVTGTFRLCGTSVRADSSGTVYGVMQIEIPIDENTSQAEHTFSGLSTFHIQTDEPNDTEQEIRAFNLSRQNQENIIRREITRRLKGHGELYNHRKNMRSASSRKAKK</sequence>
<dbReference type="AlphaFoldDB" id="A0A6C1EHU0"/>
<dbReference type="EMBL" id="CP049013">
    <property type="protein sequence ID" value="QID88559.1"/>
    <property type="molecule type" value="Genomic_DNA"/>
</dbReference>
<evidence type="ECO:0000313" key="1">
    <source>
        <dbReference type="EMBL" id="QID88559.1"/>
    </source>
</evidence>
<dbReference type="OrthoDB" id="4043389at2759"/>
<dbReference type="Proteomes" id="UP000501346">
    <property type="component" value="Chromosome SeXVI"/>
</dbReference>
<name>A0A6C1EHU0_SACPS</name>